<evidence type="ECO:0000313" key="2">
    <source>
        <dbReference type="EMBL" id="KAF7255125.1"/>
    </source>
</evidence>
<feature type="compositionally biased region" description="Polar residues" evidence="1">
    <location>
        <begin position="1"/>
        <end position="11"/>
    </location>
</feature>
<evidence type="ECO:0000313" key="3">
    <source>
        <dbReference type="Proteomes" id="UP000822476"/>
    </source>
</evidence>
<name>A0A8S9YJY5_9TREM</name>
<reference evidence="2" key="1">
    <citation type="submission" date="2019-07" db="EMBL/GenBank/DDBJ databases">
        <title>Annotation for the trematode Paragonimus miyazaki's.</title>
        <authorList>
            <person name="Choi Y.-J."/>
        </authorList>
    </citation>
    <scope>NUCLEOTIDE SEQUENCE</scope>
    <source>
        <strain evidence="2">Japan</strain>
    </source>
</reference>
<keyword evidence="3" id="KW-1185">Reference proteome</keyword>
<evidence type="ECO:0000256" key="1">
    <source>
        <dbReference type="SAM" id="MobiDB-lite"/>
    </source>
</evidence>
<accession>A0A8S9YJY5</accession>
<gene>
    <name evidence="2" type="ORF">EG68_07537</name>
</gene>
<dbReference type="EMBL" id="JTDE01004285">
    <property type="protein sequence ID" value="KAF7255125.1"/>
    <property type="molecule type" value="Genomic_DNA"/>
</dbReference>
<organism evidence="2 3">
    <name type="scientific">Paragonimus skrjabini miyazakii</name>
    <dbReference type="NCBI Taxonomy" id="59628"/>
    <lineage>
        <taxon>Eukaryota</taxon>
        <taxon>Metazoa</taxon>
        <taxon>Spiralia</taxon>
        <taxon>Lophotrochozoa</taxon>
        <taxon>Platyhelminthes</taxon>
        <taxon>Trematoda</taxon>
        <taxon>Digenea</taxon>
        <taxon>Plagiorchiida</taxon>
        <taxon>Troglotremata</taxon>
        <taxon>Troglotrematidae</taxon>
        <taxon>Paragonimus</taxon>
    </lineage>
</organism>
<protein>
    <submittedName>
        <fullName evidence="2">Uncharacterized protein</fullName>
    </submittedName>
</protein>
<sequence>MRCYSHTQPLVRQQPHYSRRAPNANHRGPAAAQLEFEGYCGIQAAEVPPDLTTTLNAVLQAAIGAFAGEGSQMITETFQTIKLIFFGVVVRVPLGFQDGLVPDAAANVYWLQFHS</sequence>
<dbReference type="AlphaFoldDB" id="A0A8S9YJY5"/>
<dbReference type="Proteomes" id="UP000822476">
    <property type="component" value="Unassembled WGS sequence"/>
</dbReference>
<proteinExistence type="predicted"/>
<comment type="caution">
    <text evidence="2">The sequence shown here is derived from an EMBL/GenBank/DDBJ whole genome shotgun (WGS) entry which is preliminary data.</text>
</comment>
<feature type="region of interest" description="Disordered" evidence="1">
    <location>
        <begin position="1"/>
        <end position="25"/>
    </location>
</feature>